<keyword evidence="4" id="KW-0175">Coiled coil</keyword>
<keyword evidence="3" id="KW-0804">Transcription</keyword>
<name>A0ABW9K5R9_9FLAO</name>
<reference evidence="7 8" key="1">
    <citation type="submission" date="2024-12" db="EMBL/GenBank/DDBJ databases">
        <title>Draft genome sequence of Chryseobacterium kwangjuense AG447.</title>
        <authorList>
            <person name="Cheptsov V.S."/>
            <person name="Belov A."/>
            <person name="Zavarzina A.G."/>
        </authorList>
    </citation>
    <scope>NUCLEOTIDE SEQUENCE [LARGE SCALE GENOMIC DNA]</scope>
    <source>
        <strain evidence="7 8">AG447</strain>
    </source>
</reference>
<keyword evidence="8" id="KW-1185">Reference proteome</keyword>
<dbReference type="PANTHER" id="PTHR43280">
    <property type="entry name" value="ARAC-FAMILY TRANSCRIPTIONAL REGULATOR"/>
    <property type="match status" value="1"/>
</dbReference>
<evidence type="ECO:0000256" key="3">
    <source>
        <dbReference type="ARBA" id="ARBA00023163"/>
    </source>
</evidence>
<dbReference type="SUPFAM" id="SSF48452">
    <property type="entry name" value="TPR-like"/>
    <property type="match status" value="1"/>
</dbReference>
<dbReference type="PROSITE" id="PS01124">
    <property type="entry name" value="HTH_ARAC_FAMILY_2"/>
    <property type="match status" value="1"/>
</dbReference>
<dbReference type="Gene3D" id="1.25.40.10">
    <property type="entry name" value="Tetratricopeptide repeat domain"/>
    <property type="match status" value="1"/>
</dbReference>
<accession>A0ABW9K5R9</accession>
<dbReference type="RefSeq" id="WP_409357422.1">
    <property type="nucleotide sequence ID" value="NZ_JBJXVJ010000003.1"/>
</dbReference>
<dbReference type="Proteomes" id="UP001634154">
    <property type="component" value="Unassembled WGS sequence"/>
</dbReference>
<evidence type="ECO:0000313" key="7">
    <source>
        <dbReference type="EMBL" id="MFN1218472.1"/>
    </source>
</evidence>
<dbReference type="PANTHER" id="PTHR43280:SF2">
    <property type="entry name" value="HTH-TYPE TRANSCRIPTIONAL REGULATOR EXSA"/>
    <property type="match status" value="1"/>
</dbReference>
<evidence type="ECO:0000256" key="2">
    <source>
        <dbReference type="ARBA" id="ARBA00023125"/>
    </source>
</evidence>
<dbReference type="InterPro" id="IPR018060">
    <property type="entry name" value="HTH_AraC"/>
</dbReference>
<feature type="transmembrane region" description="Helical" evidence="5">
    <location>
        <begin position="6"/>
        <end position="26"/>
    </location>
</feature>
<organism evidence="7 8">
    <name type="scientific">Chryseobacterium kwangjuense</name>
    <dbReference type="NCBI Taxonomy" id="267125"/>
    <lineage>
        <taxon>Bacteria</taxon>
        <taxon>Pseudomonadati</taxon>
        <taxon>Bacteroidota</taxon>
        <taxon>Flavobacteriia</taxon>
        <taxon>Flavobacteriales</taxon>
        <taxon>Weeksellaceae</taxon>
        <taxon>Chryseobacterium group</taxon>
        <taxon>Chryseobacterium</taxon>
    </lineage>
</organism>
<dbReference type="Pfam" id="PF12833">
    <property type="entry name" value="HTH_18"/>
    <property type="match status" value="1"/>
</dbReference>
<dbReference type="InterPro" id="IPR009057">
    <property type="entry name" value="Homeodomain-like_sf"/>
</dbReference>
<dbReference type="Gene3D" id="1.10.10.60">
    <property type="entry name" value="Homeodomain-like"/>
    <property type="match status" value="2"/>
</dbReference>
<feature type="coiled-coil region" evidence="4">
    <location>
        <begin position="367"/>
        <end position="401"/>
    </location>
</feature>
<feature type="transmembrane region" description="Helical" evidence="5">
    <location>
        <begin position="346"/>
        <end position="365"/>
    </location>
</feature>
<evidence type="ECO:0000259" key="6">
    <source>
        <dbReference type="PROSITE" id="PS01124"/>
    </source>
</evidence>
<dbReference type="SMART" id="SM00342">
    <property type="entry name" value="HTH_ARAC"/>
    <property type="match status" value="1"/>
</dbReference>
<evidence type="ECO:0000256" key="1">
    <source>
        <dbReference type="ARBA" id="ARBA00023015"/>
    </source>
</evidence>
<keyword evidence="5" id="KW-0812">Transmembrane</keyword>
<feature type="domain" description="HTH araC/xylS-type" evidence="6">
    <location>
        <begin position="432"/>
        <end position="524"/>
    </location>
</feature>
<sequence length="535" mass="62180">MNSILILCDFFYITILSITFIPIITYSQKNDEYWKKEIIKQREAFRNDFSKSIKIGLYIVNNCKNDSINAHSYALLSNSYTYSGDYINGFKFSNKAKELFYQKATDKRFVRYIVYNNISLSEIYKSIGLIERAKEEIENTIEYVEKKDPDNYYALASLYGSNGGNFYEAGDKHSALQAYLSAEKYAKKIDDPKLLIDKKKLLALIYSEIGNTYIFFDDLKKAEFYIEQSKKTSAEIKNYNYSDNYNSTGLAEIYTKTNRDKQAIDLLMSIYKGRNIEPVNLLFIHNLLSTAYKNIGDQKKSEIEKTKIDSIEYSMSKQESAGLKEAYKFIEADLARKDREHLMNKIIIFSVAAAIILIIIFWVIVYKRKLKKSYQELIASIERKEKEKENAVTKSENTDTKKSKDLTSVEFSKSELELIAKLDLFEKEKGYLEKDMTLAVLAVRLETNASYLSQIINKAKNKNINTYINELRINYIIKEIYYNPMLLNYKVSHIAELAGFNSHNSFTLVFKRITNISPSTFLDERRKELSVVENN</sequence>
<evidence type="ECO:0000313" key="8">
    <source>
        <dbReference type="Proteomes" id="UP001634154"/>
    </source>
</evidence>
<keyword evidence="5" id="KW-0472">Membrane</keyword>
<keyword evidence="2" id="KW-0238">DNA-binding</keyword>
<evidence type="ECO:0000256" key="4">
    <source>
        <dbReference type="SAM" id="Coils"/>
    </source>
</evidence>
<proteinExistence type="predicted"/>
<dbReference type="InterPro" id="IPR011990">
    <property type="entry name" value="TPR-like_helical_dom_sf"/>
</dbReference>
<evidence type="ECO:0000256" key="5">
    <source>
        <dbReference type="SAM" id="Phobius"/>
    </source>
</evidence>
<keyword evidence="5" id="KW-1133">Transmembrane helix</keyword>
<dbReference type="EMBL" id="JBJXVJ010000003">
    <property type="protein sequence ID" value="MFN1218472.1"/>
    <property type="molecule type" value="Genomic_DNA"/>
</dbReference>
<gene>
    <name evidence="7" type="ORF">ACKW6Q_16000</name>
</gene>
<comment type="caution">
    <text evidence="7">The sequence shown here is derived from an EMBL/GenBank/DDBJ whole genome shotgun (WGS) entry which is preliminary data.</text>
</comment>
<protein>
    <submittedName>
        <fullName evidence="7">Helix-turn-helix domain-containing protein</fullName>
    </submittedName>
</protein>
<dbReference type="SUPFAM" id="SSF46689">
    <property type="entry name" value="Homeodomain-like"/>
    <property type="match status" value="1"/>
</dbReference>
<keyword evidence="1" id="KW-0805">Transcription regulation</keyword>